<evidence type="ECO:0000313" key="5">
    <source>
        <dbReference type="EMBL" id="MDO6963246.1"/>
    </source>
</evidence>
<dbReference type="Pfam" id="PF00563">
    <property type="entry name" value="EAL"/>
    <property type="match status" value="1"/>
</dbReference>
<dbReference type="InterPro" id="IPR052155">
    <property type="entry name" value="Biofilm_reg_signaling"/>
</dbReference>
<dbReference type="RefSeq" id="WP_304375160.1">
    <property type="nucleotide sequence ID" value="NZ_JAUOZU010000004.1"/>
</dbReference>
<dbReference type="InterPro" id="IPR043128">
    <property type="entry name" value="Rev_trsase/Diguanyl_cyclase"/>
</dbReference>
<dbReference type="CDD" id="cd01949">
    <property type="entry name" value="GGDEF"/>
    <property type="match status" value="1"/>
</dbReference>
<comment type="caution">
    <text evidence="5">The sequence shown here is derived from an EMBL/GenBank/DDBJ whole genome shotgun (WGS) entry which is preliminary data.</text>
</comment>
<dbReference type="PROSITE" id="PS50883">
    <property type="entry name" value="EAL"/>
    <property type="match status" value="1"/>
</dbReference>
<evidence type="ECO:0000259" key="4">
    <source>
        <dbReference type="PROSITE" id="PS50887"/>
    </source>
</evidence>
<dbReference type="NCBIfam" id="TIGR00254">
    <property type="entry name" value="GGDEF"/>
    <property type="match status" value="1"/>
</dbReference>
<dbReference type="Gene3D" id="6.10.340.10">
    <property type="match status" value="1"/>
</dbReference>
<name>A0ABT8YI63_9HYPH</name>
<dbReference type="SUPFAM" id="SSF55785">
    <property type="entry name" value="PYP-like sensor domain (PAS domain)"/>
    <property type="match status" value="1"/>
</dbReference>
<feature type="domain" description="GGDEF" evidence="4">
    <location>
        <begin position="612"/>
        <end position="745"/>
    </location>
</feature>
<dbReference type="Pfam" id="PF00990">
    <property type="entry name" value="GGDEF"/>
    <property type="match status" value="1"/>
</dbReference>
<reference evidence="5" key="2">
    <citation type="submission" date="2023-07" db="EMBL/GenBank/DDBJ databases">
        <authorList>
            <person name="Shen H."/>
        </authorList>
    </citation>
    <scope>NUCLEOTIDE SEQUENCE</scope>
    <source>
        <strain evidence="5">TNR-22</strain>
    </source>
</reference>
<gene>
    <name evidence="5" type="ORF">Q4481_04710</name>
</gene>
<dbReference type="PROSITE" id="PS50887">
    <property type="entry name" value="GGDEF"/>
    <property type="match status" value="1"/>
</dbReference>
<dbReference type="SMART" id="SM00267">
    <property type="entry name" value="GGDEF"/>
    <property type="match status" value="1"/>
</dbReference>
<dbReference type="InterPro" id="IPR029787">
    <property type="entry name" value="Nucleotide_cyclase"/>
</dbReference>
<dbReference type="EMBL" id="JAUOZU010000004">
    <property type="protein sequence ID" value="MDO6963246.1"/>
    <property type="molecule type" value="Genomic_DNA"/>
</dbReference>
<dbReference type="SMART" id="SM00052">
    <property type="entry name" value="EAL"/>
    <property type="match status" value="1"/>
</dbReference>
<keyword evidence="1" id="KW-0472">Membrane</keyword>
<dbReference type="PROSITE" id="PS50885">
    <property type="entry name" value="HAMP"/>
    <property type="match status" value="1"/>
</dbReference>
<protein>
    <submittedName>
        <fullName evidence="5">EAL domain-containing protein</fullName>
    </submittedName>
</protein>
<dbReference type="InterPro" id="IPR000160">
    <property type="entry name" value="GGDEF_dom"/>
</dbReference>
<dbReference type="SUPFAM" id="SSF55073">
    <property type="entry name" value="Nucleotide cyclase"/>
    <property type="match status" value="1"/>
</dbReference>
<evidence type="ECO:0000259" key="3">
    <source>
        <dbReference type="PROSITE" id="PS50885"/>
    </source>
</evidence>
<feature type="domain" description="HAMP" evidence="3">
    <location>
        <begin position="386"/>
        <end position="443"/>
    </location>
</feature>
<proteinExistence type="predicted"/>
<dbReference type="InterPro" id="IPR035965">
    <property type="entry name" value="PAS-like_dom_sf"/>
</dbReference>
<dbReference type="Gene3D" id="3.30.450.20">
    <property type="entry name" value="PAS domain"/>
    <property type="match status" value="1"/>
</dbReference>
<accession>A0ABT8YI63</accession>
<feature type="transmembrane region" description="Helical" evidence="1">
    <location>
        <begin position="358"/>
        <end position="384"/>
    </location>
</feature>
<dbReference type="InterPro" id="IPR035919">
    <property type="entry name" value="EAL_sf"/>
</dbReference>
<evidence type="ECO:0000259" key="2">
    <source>
        <dbReference type="PROSITE" id="PS50883"/>
    </source>
</evidence>
<dbReference type="Gene3D" id="3.30.70.270">
    <property type="match status" value="1"/>
</dbReference>
<dbReference type="Gene3D" id="3.20.20.450">
    <property type="entry name" value="EAL domain"/>
    <property type="match status" value="1"/>
</dbReference>
<reference evidence="5" key="1">
    <citation type="journal article" date="2015" name="Int. J. Syst. Evol. Microbiol.">
        <title>Rhizobium alvei sp. nov., isolated from a freshwater river.</title>
        <authorList>
            <person name="Sheu S.Y."/>
            <person name="Huang H.W."/>
            <person name="Young C.C."/>
            <person name="Chen W.M."/>
        </authorList>
    </citation>
    <scope>NUCLEOTIDE SEQUENCE</scope>
    <source>
        <strain evidence="5">TNR-22</strain>
    </source>
</reference>
<keyword evidence="1" id="KW-0812">Transmembrane</keyword>
<dbReference type="CDD" id="cd01948">
    <property type="entry name" value="EAL"/>
    <property type="match status" value="1"/>
</dbReference>
<dbReference type="SMART" id="SM00091">
    <property type="entry name" value="PAS"/>
    <property type="match status" value="1"/>
</dbReference>
<dbReference type="InterPro" id="IPR003660">
    <property type="entry name" value="HAMP_dom"/>
</dbReference>
<feature type="transmembrane region" description="Helical" evidence="1">
    <location>
        <begin position="24"/>
        <end position="46"/>
    </location>
</feature>
<keyword evidence="6" id="KW-1185">Reference proteome</keyword>
<dbReference type="Pfam" id="PF12860">
    <property type="entry name" value="PAS_7"/>
    <property type="match status" value="1"/>
</dbReference>
<sequence>MNDRESDWRQPFFNKVGLRFRHKILLGMGLTLISGMVSGAVAVFNVREVGNSVNFSVEAASPLLIGAISLSESYQKLQSVFDPVMKNCAGLEGAARFLNDSEVSQGRKLDALKPLAKQADAQAELGRYEFSGQKIFRTRKALLDVCHRNTALRAQLSSAEAGLKTSTGEIAIIASTNVLEIESSLSGYWNKATKSGMNLPDVPTLDAAEAKLSAMVIQKRLRDFYRIKLYMSEINMAHVDLEGVTKQFDLERKLKSYRVRTSSLESSIRELRPHFAEHDRTLDYNRMLAQAYNTRYLLYDGPESLFSSFFDLIKNEREKESLVTRLQREQGQYSVALLNIMDVAQRINRNAQMKTERYALIAIWEIAAGVFISAILALIIGWYFKSAVTKPLELLTGNVSRLGQRLTGDTKPVDEVLLKRGDEIGDLANQFAQTFQALADARLQLQEASQAEIAMQRDRLHGAIENMPQGLYMLDATGRIVVANRQLASHYHLGSANEIQGMTVPDFIALCRSKGAGVRKVISDEVVSPAIVDGRSTKQRLVELDDGRFMTMTVMPLADGGYVVTHEDITEKKSADDRIAHLALHDSLTGLANRTLFRNHVARYLESGSSSRQAALLFLDLDRFKIVNDTLGHPIGDALLVEVANRLKSCLNEDSFAARLGGDEFAVFHVIKENESCIDTLSSEIIRKISEPFDICGHHINIGTSIGVAIHPRDGNDPDELLKNADLALYCAKQEGRGQFRFFEADMDRRMRDFQAMERDLREAIQLNQFELYFQPMVHIASGSISGYEALVRWHHPTRGFVSPADFIPVAEEAGLIHELGSWILDEACRIAMTWPSHIVVSVNISPIQFGGVGLPLAVASALSKSGLPCERLMLEITEGVFLNDSDHTMMILAQLKALGVSFAMDDFGTGYSSLSYIRKFPFDRIKIDQSFLRDLSDNPESLAIVRAVTNLCRDLGMKTTAEGVETIEQVTILQRLGCGYAQGYHFGRPMTASAVLEQLADVAHRPLKVVSSHS</sequence>
<dbReference type="InterPro" id="IPR001633">
    <property type="entry name" value="EAL_dom"/>
</dbReference>
<feature type="domain" description="EAL" evidence="2">
    <location>
        <begin position="754"/>
        <end position="1004"/>
    </location>
</feature>
<dbReference type="InterPro" id="IPR000014">
    <property type="entry name" value="PAS"/>
</dbReference>
<dbReference type="PANTHER" id="PTHR44757">
    <property type="entry name" value="DIGUANYLATE CYCLASE DGCP"/>
    <property type="match status" value="1"/>
</dbReference>
<evidence type="ECO:0000256" key="1">
    <source>
        <dbReference type="SAM" id="Phobius"/>
    </source>
</evidence>
<organism evidence="5 6">
    <name type="scientific">Rhizobium alvei</name>
    <dbReference type="NCBI Taxonomy" id="1132659"/>
    <lineage>
        <taxon>Bacteria</taxon>
        <taxon>Pseudomonadati</taxon>
        <taxon>Pseudomonadota</taxon>
        <taxon>Alphaproteobacteria</taxon>
        <taxon>Hyphomicrobiales</taxon>
        <taxon>Rhizobiaceae</taxon>
        <taxon>Rhizobium/Agrobacterium group</taxon>
        <taxon>Rhizobium</taxon>
    </lineage>
</organism>
<dbReference type="Proteomes" id="UP001174932">
    <property type="component" value="Unassembled WGS sequence"/>
</dbReference>
<dbReference type="SUPFAM" id="SSF141868">
    <property type="entry name" value="EAL domain-like"/>
    <property type="match status" value="1"/>
</dbReference>
<keyword evidence="1" id="KW-1133">Transmembrane helix</keyword>
<dbReference type="PANTHER" id="PTHR44757:SF2">
    <property type="entry name" value="BIOFILM ARCHITECTURE MAINTENANCE PROTEIN MBAA"/>
    <property type="match status" value="1"/>
</dbReference>
<evidence type="ECO:0000313" key="6">
    <source>
        <dbReference type="Proteomes" id="UP001174932"/>
    </source>
</evidence>